<evidence type="ECO:0000313" key="1">
    <source>
        <dbReference type="EMBL" id="KGN64643.1"/>
    </source>
</evidence>
<reference evidence="1 2" key="2">
    <citation type="journal article" date="2009" name="PLoS ONE">
        <title>An integrated genetic and cytogenetic map of the cucumber genome.</title>
        <authorList>
            <person name="Ren Y."/>
            <person name="Zhang Z."/>
            <person name="Liu J."/>
            <person name="Staub J.E."/>
            <person name="Han Y."/>
            <person name="Cheng Z."/>
            <person name="Li X."/>
            <person name="Lu J."/>
            <person name="Miao H."/>
            <person name="Kang H."/>
            <person name="Xie B."/>
            <person name="Gu X."/>
            <person name="Wang X."/>
            <person name="Du Y."/>
            <person name="Jin W."/>
            <person name="Huang S."/>
        </authorList>
    </citation>
    <scope>NUCLEOTIDE SEQUENCE [LARGE SCALE GENOMIC DNA]</scope>
    <source>
        <strain evidence="2">cv. 9930</strain>
    </source>
</reference>
<dbReference type="Gramene" id="KGN64643">
    <property type="protein sequence ID" value="KGN64643"/>
    <property type="gene ID" value="Csa_1G073030"/>
</dbReference>
<dbReference type="AlphaFoldDB" id="A0A0A0LS99"/>
<reference evidence="1 2" key="4">
    <citation type="journal article" date="2011" name="BMC Genomics">
        <title>RNA-Seq improves annotation of protein-coding genes in the cucumber genome.</title>
        <authorList>
            <person name="Li Z."/>
            <person name="Zhang Z."/>
            <person name="Yan P."/>
            <person name="Huang S."/>
            <person name="Fei Z."/>
            <person name="Lin K."/>
        </authorList>
    </citation>
    <scope>NUCLEOTIDE SEQUENCE [LARGE SCALE GENOMIC DNA]</scope>
    <source>
        <strain evidence="2">cv. 9930</strain>
    </source>
</reference>
<organism evidence="1 2">
    <name type="scientific">Cucumis sativus</name>
    <name type="common">Cucumber</name>
    <dbReference type="NCBI Taxonomy" id="3659"/>
    <lineage>
        <taxon>Eukaryota</taxon>
        <taxon>Viridiplantae</taxon>
        <taxon>Streptophyta</taxon>
        <taxon>Embryophyta</taxon>
        <taxon>Tracheophyta</taxon>
        <taxon>Spermatophyta</taxon>
        <taxon>Magnoliopsida</taxon>
        <taxon>eudicotyledons</taxon>
        <taxon>Gunneridae</taxon>
        <taxon>Pentapetalae</taxon>
        <taxon>rosids</taxon>
        <taxon>fabids</taxon>
        <taxon>Cucurbitales</taxon>
        <taxon>Cucurbitaceae</taxon>
        <taxon>Benincaseae</taxon>
        <taxon>Cucumis</taxon>
    </lineage>
</organism>
<protein>
    <submittedName>
        <fullName evidence="1">Uncharacterized protein</fullName>
    </submittedName>
</protein>
<evidence type="ECO:0000313" key="2">
    <source>
        <dbReference type="Proteomes" id="UP000029981"/>
    </source>
</evidence>
<gene>
    <name evidence="1" type="ORF">Csa_1G073030</name>
</gene>
<dbReference type="EMBL" id="CM002922">
    <property type="protein sequence ID" value="KGN64643.1"/>
    <property type="molecule type" value="Genomic_DNA"/>
</dbReference>
<reference evidence="1 2" key="1">
    <citation type="journal article" date="2009" name="Nat. Genet.">
        <title>The genome of the cucumber, Cucumis sativus L.</title>
        <authorList>
            <person name="Huang S."/>
            <person name="Li R."/>
            <person name="Zhang Z."/>
            <person name="Li L."/>
            <person name="Gu X."/>
            <person name="Fan W."/>
            <person name="Lucas W.J."/>
            <person name="Wang X."/>
            <person name="Xie B."/>
            <person name="Ni P."/>
            <person name="Ren Y."/>
            <person name="Zhu H."/>
            <person name="Li J."/>
            <person name="Lin K."/>
            <person name="Jin W."/>
            <person name="Fei Z."/>
            <person name="Li G."/>
            <person name="Staub J."/>
            <person name="Kilian A."/>
            <person name="van der Vossen E.A."/>
            <person name="Wu Y."/>
            <person name="Guo J."/>
            <person name="He J."/>
            <person name="Jia Z."/>
            <person name="Ren Y."/>
            <person name="Tian G."/>
            <person name="Lu Y."/>
            <person name="Ruan J."/>
            <person name="Qian W."/>
            <person name="Wang M."/>
            <person name="Huang Q."/>
            <person name="Li B."/>
            <person name="Xuan Z."/>
            <person name="Cao J."/>
            <person name="Asan"/>
            <person name="Wu Z."/>
            <person name="Zhang J."/>
            <person name="Cai Q."/>
            <person name="Bai Y."/>
            <person name="Zhao B."/>
            <person name="Han Y."/>
            <person name="Li Y."/>
            <person name="Li X."/>
            <person name="Wang S."/>
            <person name="Shi Q."/>
            <person name="Liu S."/>
            <person name="Cho W.K."/>
            <person name="Kim J.Y."/>
            <person name="Xu Y."/>
            <person name="Heller-Uszynska K."/>
            <person name="Miao H."/>
            <person name="Cheng Z."/>
            <person name="Zhang S."/>
            <person name="Wu J."/>
            <person name="Yang Y."/>
            <person name="Kang H."/>
            <person name="Li M."/>
            <person name="Liang H."/>
            <person name="Ren X."/>
            <person name="Shi Z."/>
            <person name="Wen M."/>
            <person name="Jian M."/>
            <person name="Yang H."/>
            <person name="Zhang G."/>
            <person name="Yang Z."/>
            <person name="Chen R."/>
            <person name="Liu S."/>
            <person name="Li J."/>
            <person name="Ma L."/>
            <person name="Liu H."/>
            <person name="Zhou Y."/>
            <person name="Zhao J."/>
            <person name="Fang X."/>
            <person name="Li G."/>
            <person name="Fang L."/>
            <person name="Li Y."/>
            <person name="Liu D."/>
            <person name="Zheng H."/>
            <person name="Zhang Y."/>
            <person name="Qin N."/>
            <person name="Li Z."/>
            <person name="Yang G."/>
            <person name="Yang S."/>
            <person name="Bolund L."/>
            <person name="Kristiansen K."/>
            <person name="Zheng H."/>
            <person name="Li S."/>
            <person name="Zhang X."/>
            <person name="Yang H."/>
            <person name="Wang J."/>
            <person name="Sun R."/>
            <person name="Zhang B."/>
            <person name="Jiang S."/>
            <person name="Wang J."/>
            <person name="Du Y."/>
            <person name="Li S."/>
        </authorList>
    </citation>
    <scope>NUCLEOTIDE SEQUENCE [LARGE SCALE GENOMIC DNA]</scope>
    <source>
        <strain evidence="2">cv. 9930</strain>
    </source>
</reference>
<name>A0A0A0LS99_CUCSA</name>
<dbReference type="Proteomes" id="UP000029981">
    <property type="component" value="Chromosome 1"/>
</dbReference>
<reference evidence="1 2" key="3">
    <citation type="journal article" date="2010" name="BMC Genomics">
        <title>Transcriptome sequencing and comparative analysis of cucumber flowers with different sex types.</title>
        <authorList>
            <person name="Guo S."/>
            <person name="Zheng Y."/>
            <person name="Joung J.G."/>
            <person name="Liu S."/>
            <person name="Zhang Z."/>
            <person name="Crasta O.R."/>
            <person name="Sobral B.W."/>
            <person name="Xu Y."/>
            <person name="Huang S."/>
            <person name="Fei Z."/>
        </authorList>
    </citation>
    <scope>NUCLEOTIDE SEQUENCE [LARGE SCALE GENOMIC DNA]</scope>
    <source>
        <strain evidence="2">cv. 9930</strain>
    </source>
</reference>
<sequence length="66" mass="7686">MGPNRTCKAQNPDPLTQRVSFQLPTVKAEGSPERHLLLRFKELAIHSEQQRILIHRIRYPPKISSR</sequence>
<accession>A0A0A0LS99</accession>
<keyword evidence="2" id="KW-1185">Reference proteome</keyword>
<proteinExistence type="predicted"/>